<sequence length="168" mass="19121">MGKMVLPALGRLEFLEYLNLVDLDSVSPIMGLEVLGVLNGDISAAPVIAFPKLKELSIRKMKHWEEWMIKMTVNITVMPLLQKLTIFRCPMLKSLPHGLSQLKALQTLEVRDCDSLMCMSDELQHLTTLQRLDINKCPILGPRCQEVGEDWGIISHIPNIYIDRKKIQ</sequence>
<evidence type="ECO:0000313" key="2">
    <source>
        <dbReference type="EMBL" id="KAF6140552.1"/>
    </source>
</evidence>
<dbReference type="Gene3D" id="3.80.10.10">
    <property type="entry name" value="Ribonuclease Inhibitor"/>
    <property type="match status" value="1"/>
</dbReference>
<evidence type="ECO:0000259" key="1">
    <source>
        <dbReference type="Pfam" id="PF23247"/>
    </source>
</evidence>
<protein>
    <recommendedName>
        <fullName evidence="1">Disease resistance protein At4g27190-like leucine-rich repeats domain-containing protein</fullName>
    </recommendedName>
</protein>
<dbReference type="PANTHER" id="PTHR36766:SF30">
    <property type="entry name" value="TIR-NBS TYPE DISEASE RESISTANCE PROTEIN-RELATED"/>
    <property type="match status" value="1"/>
</dbReference>
<dbReference type="PANTHER" id="PTHR36766">
    <property type="entry name" value="PLANT BROAD-SPECTRUM MILDEW RESISTANCE PROTEIN RPW8"/>
    <property type="match status" value="1"/>
</dbReference>
<dbReference type="EMBL" id="JACGCM010002361">
    <property type="protein sequence ID" value="KAF6140552.1"/>
    <property type="molecule type" value="Genomic_DNA"/>
</dbReference>
<dbReference type="Proteomes" id="UP000541444">
    <property type="component" value="Unassembled WGS sequence"/>
</dbReference>
<dbReference type="Pfam" id="PF23247">
    <property type="entry name" value="LRR_RPS2"/>
    <property type="match status" value="1"/>
</dbReference>
<keyword evidence="4" id="KW-1185">Reference proteome</keyword>
<dbReference type="OrthoDB" id="2018467at2759"/>
<name>A0A7J7MMC1_9MAGN</name>
<gene>
    <name evidence="3" type="ORF">GIB67_004947</name>
    <name evidence="2" type="ORF">GIB67_035579</name>
</gene>
<feature type="domain" description="Disease resistance protein At4g27190-like leucine-rich repeats" evidence="1">
    <location>
        <begin position="8"/>
        <end position="114"/>
    </location>
</feature>
<organism evidence="3 4">
    <name type="scientific">Kingdonia uniflora</name>
    <dbReference type="NCBI Taxonomy" id="39325"/>
    <lineage>
        <taxon>Eukaryota</taxon>
        <taxon>Viridiplantae</taxon>
        <taxon>Streptophyta</taxon>
        <taxon>Embryophyta</taxon>
        <taxon>Tracheophyta</taxon>
        <taxon>Spermatophyta</taxon>
        <taxon>Magnoliopsida</taxon>
        <taxon>Ranunculales</taxon>
        <taxon>Circaeasteraceae</taxon>
        <taxon>Kingdonia</taxon>
    </lineage>
</organism>
<dbReference type="SUPFAM" id="SSF52047">
    <property type="entry name" value="RNI-like"/>
    <property type="match status" value="1"/>
</dbReference>
<evidence type="ECO:0000313" key="3">
    <source>
        <dbReference type="EMBL" id="KAF6156043.1"/>
    </source>
</evidence>
<comment type="caution">
    <text evidence="3">The sequence shown here is derived from an EMBL/GenBank/DDBJ whole genome shotgun (WGS) entry which is preliminary data.</text>
</comment>
<dbReference type="AlphaFoldDB" id="A0A7J7MMC1"/>
<reference evidence="3 4" key="1">
    <citation type="journal article" date="2020" name="IScience">
        <title>Genome Sequencing of the Endangered Kingdonia uniflora (Circaeasteraceae, Ranunculales) Reveals Potential Mechanisms of Evolutionary Specialization.</title>
        <authorList>
            <person name="Sun Y."/>
            <person name="Deng T."/>
            <person name="Zhang A."/>
            <person name="Moore M.J."/>
            <person name="Landis J.B."/>
            <person name="Lin N."/>
            <person name="Zhang H."/>
            <person name="Zhang X."/>
            <person name="Huang J."/>
            <person name="Zhang X."/>
            <person name="Sun H."/>
            <person name="Wang H."/>
        </authorList>
    </citation>
    <scope>NUCLEOTIDE SEQUENCE [LARGE SCALE GENOMIC DNA]</scope>
    <source>
        <strain evidence="3">TB1705</strain>
        <tissue evidence="3">Leaf</tissue>
    </source>
</reference>
<dbReference type="EMBL" id="JACGCM010001389">
    <property type="protein sequence ID" value="KAF6156043.1"/>
    <property type="molecule type" value="Genomic_DNA"/>
</dbReference>
<evidence type="ECO:0000313" key="4">
    <source>
        <dbReference type="Proteomes" id="UP000541444"/>
    </source>
</evidence>
<accession>A0A7J7MMC1</accession>
<dbReference type="InterPro" id="IPR032675">
    <property type="entry name" value="LRR_dom_sf"/>
</dbReference>
<dbReference type="InterPro" id="IPR057135">
    <property type="entry name" value="At4g27190-like_LRR"/>
</dbReference>
<proteinExistence type="predicted"/>